<keyword evidence="4" id="KW-1185">Reference proteome</keyword>
<dbReference type="STRING" id="694573.A0A194V5P6"/>
<organism evidence="3 4">
    <name type="scientific">Cytospora mali</name>
    <name type="common">Apple Valsa canker fungus</name>
    <name type="synonym">Valsa mali</name>
    <dbReference type="NCBI Taxonomy" id="578113"/>
    <lineage>
        <taxon>Eukaryota</taxon>
        <taxon>Fungi</taxon>
        <taxon>Dikarya</taxon>
        <taxon>Ascomycota</taxon>
        <taxon>Pezizomycotina</taxon>
        <taxon>Sordariomycetes</taxon>
        <taxon>Sordariomycetidae</taxon>
        <taxon>Diaporthales</taxon>
        <taxon>Cytosporaceae</taxon>
        <taxon>Cytospora</taxon>
    </lineage>
</organism>
<evidence type="ECO:0000313" key="4">
    <source>
        <dbReference type="Proteomes" id="UP000078576"/>
    </source>
</evidence>
<dbReference type="AlphaFoldDB" id="A0A194V5P6"/>
<feature type="domain" description="NWD NACHT-NTPase N-terminal" evidence="2">
    <location>
        <begin position="123"/>
        <end position="358"/>
    </location>
</feature>
<dbReference type="EMBL" id="KN714727">
    <property type="protein sequence ID" value="KUI59239.1"/>
    <property type="molecule type" value="Genomic_DNA"/>
</dbReference>
<name>A0A194V5P6_CYTMA</name>
<dbReference type="Proteomes" id="UP000078576">
    <property type="component" value="Unassembled WGS sequence"/>
</dbReference>
<dbReference type="Pfam" id="PF17100">
    <property type="entry name" value="NACHT_N"/>
    <property type="match status" value="1"/>
</dbReference>
<dbReference type="InterPro" id="IPR031359">
    <property type="entry name" value="NACHT_N"/>
</dbReference>
<feature type="region of interest" description="Disordered" evidence="1">
    <location>
        <begin position="1"/>
        <end position="50"/>
    </location>
</feature>
<feature type="compositionally biased region" description="Basic residues" evidence="1">
    <location>
        <begin position="1"/>
        <end position="16"/>
    </location>
</feature>
<feature type="compositionally biased region" description="Polar residues" evidence="1">
    <location>
        <begin position="32"/>
        <end position="50"/>
    </location>
</feature>
<evidence type="ECO:0000259" key="2">
    <source>
        <dbReference type="Pfam" id="PF17100"/>
    </source>
</evidence>
<accession>A0A194V5P6</accession>
<reference evidence="4" key="1">
    <citation type="submission" date="2014-12" db="EMBL/GenBank/DDBJ databases">
        <title>Genome Sequence of Valsa Canker Pathogens Uncovers a Specific Adaption of Colonization on Woody Bark.</title>
        <authorList>
            <person name="Yin Z."/>
            <person name="Liu H."/>
            <person name="Gao X."/>
            <person name="Li Z."/>
            <person name="Song N."/>
            <person name="Ke X."/>
            <person name="Dai Q."/>
            <person name="Wu Y."/>
            <person name="Sun Y."/>
            <person name="Xu J.-R."/>
            <person name="Kang Z.K."/>
            <person name="Wang L."/>
            <person name="Huang L."/>
        </authorList>
    </citation>
    <scope>NUCLEOTIDE SEQUENCE [LARGE SCALE GENOMIC DNA]</scope>
    <source>
        <strain evidence="4">SXYL134</strain>
    </source>
</reference>
<evidence type="ECO:0000313" key="3">
    <source>
        <dbReference type="EMBL" id="KUI59239.1"/>
    </source>
</evidence>
<evidence type="ECO:0000256" key="1">
    <source>
        <dbReference type="SAM" id="MobiDB-lite"/>
    </source>
</evidence>
<sequence length="447" mass="49115">MGGRTSRMKKRLKRQRPSSWFSKSGRGGSSLADGSSVHSTNPSQADPLQGSVLQPASYSFSILTGLADLVHRSIPQDGITTTTTTTVPEPDASHLLPERTGAVAAAEVPQETEGHQGATNVSSLWDKAYDALSDEKHDLVVEYEDLLSRVIVRAPNAAQIKSPAAPTKTEDNSIVANQISQHNPAARRAKLEHITELGLQHARDKNLKTTLLGHEIVVQDAGTGAAKVLGQAMSFVKEAIQDLPYASLVTAGISLILPPLKNPAVAEEANRTGFTYVTSRIQYYTAMESLLFQDGLNIDAKDSLLNDLIDLYTHIIEFQVQSILWFYRRGTKNFLREAINYDGWDKKLKDIKDRGTALVSNCHTAIFGGSLQELSRLASQAEDLSKIVSILQSIHQDPKNAACLRSLRITDPRDDKSRIVKMKGGLLQDSYQWIFENDEFKVQTVAQ</sequence>
<dbReference type="OrthoDB" id="163438at2759"/>
<gene>
    <name evidence="3" type="ORF">VP1G_06507</name>
</gene>
<proteinExistence type="predicted"/>
<protein>
    <submittedName>
        <fullName evidence="3">Vegetative incompatibility protein HET-E-1</fullName>
    </submittedName>
</protein>